<dbReference type="PANTHER" id="PTHR46910:SF3">
    <property type="entry name" value="HALOTOLERANCE PROTEIN 9-RELATED"/>
    <property type="match status" value="1"/>
</dbReference>
<evidence type="ECO:0000256" key="3">
    <source>
        <dbReference type="ARBA" id="ARBA00022833"/>
    </source>
</evidence>
<keyword evidence="3" id="KW-0862">Zinc</keyword>
<dbReference type="InterPro" id="IPR001138">
    <property type="entry name" value="Zn2Cys6_DnaBD"/>
</dbReference>
<dbReference type="Proteomes" id="UP000262825">
    <property type="component" value="Unassembled WGS sequence"/>
</dbReference>
<dbReference type="GO" id="GO:0003677">
    <property type="term" value="F:DNA binding"/>
    <property type="evidence" value="ECO:0007669"/>
    <property type="project" value="UniProtKB-KW"/>
</dbReference>
<evidence type="ECO:0000256" key="1">
    <source>
        <dbReference type="ARBA" id="ARBA00004123"/>
    </source>
</evidence>
<feature type="compositionally biased region" description="Low complexity" evidence="6">
    <location>
        <begin position="686"/>
        <end position="701"/>
    </location>
</feature>
<dbReference type="PROSITE" id="PS00463">
    <property type="entry name" value="ZN2_CY6_FUNGAL_1"/>
    <property type="match status" value="1"/>
</dbReference>
<dbReference type="Gene3D" id="4.10.240.10">
    <property type="entry name" value="Zn(2)-C6 fungal-type DNA-binding domain"/>
    <property type="match status" value="1"/>
</dbReference>
<evidence type="ECO:0000256" key="5">
    <source>
        <dbReference type="ARBA" id="ARBA00023242"/>
    </source>
</evidence>
<reference evidence="9" key="1">
    <citation type="submission" date="2018-06" db="EMBL/GenBank/DDBJ databases">
        <authorList>
            <person name="Guldener U."/>
        </authorList>
    </citation>
    <scope>NUCLEOTIDE SEQUENCE [LARGE SCALE GENOMIC DNA]</scope>
    <source>
        <strain evidence="9">UTAD17</strain>
    </source>
</reference>
<evidence type="ECO:0000256" key="2">
    <source>
        <dbReference type="ARBA" id="ARBA00022723"/>
    </source>
</evidence>
<evidence type="ECO:0000259" key="7">
    <source>
        <dbReference type="PROSITE" id="PS50048"/>
    </source>
</evidence>
<accession>A0A376B7B2</accession>
<dbReference type="InterPro" id="IPR050987">
    <property type="entry name" value="AtrR-like"/>
</dbReference>
<dbReference type="GO" id="GO:0005634">
    <property type="term" value="C:nucleus"/>
    <property type="evidence" value="ECO:0007669"/>
    <property type="project" value="UniProtKB-SubCell"/>
</dbReference>
<dbReference type="CDD" id="cd12148">
    <property type="entry name" value="fungal_TF_MHR"/>
    <property type="match status" value="1"/>
</dbReference>
<evidence type="ECO:0000256" key="6">
    <source>
        <dbReference type="SAM" id="MobiDB-lite"/>
    </source>
</evidence>
<dbReference type="Pfam" id="PF00172">
    <property type="entry name" value="Zn_clus"/>
    <property type="match status" value="1"/>
</dbReference>
<gene>
    <name evidence="8" type="ORF">SCODWIG_02348</name>
</gene>
<dbReference type="SMART" id="SM00066">
    <property type="entry name" value="GAL4"/>
    <property type="match status" value="1"/>
</dbReference>
<keyword evidence="5" id="KW-0539">Nucleus</keyword>
<comment type="subcellular location">
    <subcellularLocation>
        <location evidence="1">Nucleus</location>
    </subcellularLocation>
</comment>
<sequence>MARVNKTNKRQIGKVKNACFFCRKRKIKCNGIQPCSSCIKHKCKECIFETPPINNKPPPLNFAVASPLLTVNASNGNNAPLPVLPINHHNVNIPIFEKPNNFTNSNNATIVNNASGQIPLHQPVSMTQQNILTNHHNNQQQILAQQQNDHHNQRQTSIEHQYQQQRIYYDPEGTSHTAINMNMHMENEHHPNNNRLFQPVFANQAYADDIEVHRTNAPTPLMINDSATAINASVTNNLHINNPMILSHNPTTRNNKSISSNNIATDGVTHDMSNSKIISTVTNQQTLKNNFSTANNNNNFSLISEGHLSNLQNNKTDPVINYHNVPQKVFVNQSSDFKPVIMSNDASGSSSNNSVMNEINLSNPHNNKTDPVTNYHNVSQKAFINQFPNFKPVVINNNNNNKFTTTANYSSNIMTNVDEQNIATSKNLNNNNKDIAIKTPTKAKNNQPINAAKNTAYINDSDIQNNIDILNAKQNMSKQKLNFSNDKKDHKFNQDDSMSLYTYDTEFSNFFHSVKTFLANIEKDKEGDSKMTRDTKESIKELNEKLDSLKANLTLKFNPKKIYQTDSSSSSLEASLIENKNIVFHRFHKEILDNTSSFGMTAYFGLYSSKSTVTPMGIIWTLKQLFKVCSSHTVKQSFVLMLKMQDSVVRTYYTRMDFIKNVMRNYKRLTGQSSMPSCAAPDFKNTTKSTSSSNPYSSGATYTPPQSEIKSIKSDILNRLPPLVIQSSDLQDNFATIRPSNLLKKINKLIFQLPQIYEKNAEILAVESFKETYNLLLLFWLEVFEDLVLVPYTELLSLKPVVDGFWILSSFDDLYLYTSYIPMIIANAQNTCLNRWEYYVNQKSEIANNMRDIWWSVNMWDKLYSIKNGRPHMIDTDINLVLFPVNVMKLGVEASMSIEELFENGCLVYNNLKDAFTDEDEFIESATKFGLILLSKIIEFSQTEIFYNKIITHYGNATFLQFNSCQIITKLNTEINRLLKFLDKFDLKFSTLFERNFFENQDVFSLYISFNHTKCCLYSYMDNLLVRELSNFPNHALVMGLSEKVFILMKEASLSIMKSLQDMTCNKANELNNNTIPGHYNDGIPSNTGNKINFAINGKRTVRCGDTIVLLLPAQTHIVISIALAVSAICFLDNCKTWKLQYLIDLCDATQWIYESFMFMLHYDKFIPQTEEDKILNAVGTSIVLIRNCIFSYISIDENHKTDFLNYIDIDEGGANSSTKGYLFYDERNNAKKVVNINNFDDFHTKLRVRDLYGEVKSLNSNIFKKFIKPFNNAPYRKYLEDAIKSALGDSYSKVVAGLYCNHLDKDKKFYEEKLSKGYSYEKDLKLFEDLKNKKIAKMVNDSVEQKKPAKKDESFYNSVNRVGMLPNGQNIINLEDLKGTFPTSHNASSEYSFIKNADEHDFSFWDSIHDLIGNIDFMALDDIWQSLVNDEK</sequence>
<dbReference type="SUPFAM" id="SSF57701">
    <property type="entry name" value="Zn2/Cys6 DNA-binding domain"/>
    <property type="match status" value="1"/>
</dbReference>
<protein>
    <recommendedName>
        <fullName evidence="7">Zn(2)-C6 fungal-type domain-containing protein</fullName>
    </recommendedName>
</protein>
<keyword evidence="4" id="KW-0238">DNA-binding</keyword>
<keyword evidence="2" id="KW-0479">Metal-binding</keyword>
<dbReference type="InterPro" id="IPR036864">
    <property type="entry name" value="Zn2-C6_fun-type_DNA-bd_sf"/>
</dbReference>
<proteinExistence type="predicted"/>
<evidence type="ECO:0000313" key="9">
    <source>
        <dbReference type="Proteomes" id="UP000262825"/>
    </source>
</evidence>
<dbReference type="InterPro" id="IPR007219">
    <property type="entry name" value="XnlR_reg_dom"/>
</dbReference>
<dbReference type="GO" id="GO:0008270">
    <property type="term" value="F:zinc ion binding"/>
    <property type="evidence" value="ECO:0007669"/>
    <property type="project" value="InterPro"/>
</dbReference>
<feature type="region of interest" description="Disordered" evidence="6">
    <location>
        <begin position="673"/>
        <end position="705"/>
    </location>
</feature>
<dbReference type="GO" id="GO:0000981">
    <property type="term" value="F:DNA-binding transcription factor activity, RNA polymerase II-specific"/>
    <property type="evidence" value="ECO:0007669"/>
    <property type="project" value="InterPro"/>
</dbReference>
<name>A0A376B7B2_9ASCO</name>
<dbReference type="VEuPathDB" id="FungiDB:SCODWIG_02348"/>
<dbReference type="GO" id="GO:0006351">
    <property type="term" value="P:DNA-templated transcription"/>
    <property type="evidence" value="ECO:0007669"/>
    <property type="project" value="InterPro"/>
</dbReference>
<organism evidence="8 9">
    <name type="scientific">Saccharomycodes ludwigii</name>
    <dbReference type="NCBI Taxonomy" id="36035"/>
    <lineage>
        <taxon>Eukaryota</taxon>
        <taxon>Fungi</taxon>
        <taxon>Dikarya</taxon>
        <taxon>Ascomycota</taxon>
        <taxon>Saccharomycotina</taxon>
        <taxon>Saccharomycetes</taxon>
        <taxon>Saccharomycodales</taxon>
        <taxon>Saccharomycodaceae</taxon>
        <taxon>Saccharomycodes</taxon>
    </lineage>
</organism>
<dbReference type="GO" id="GO:0045944">
    <property type="term" value="P:positive regulation of transcription by RNA polymerase II"/>
    <property type="evidence" value="ECO:0007669"/>
    <property type="project" value="UniProtKB-ARBA"/>
</dbReference>
<dbReference type="CDD" id="cd00067">
    <property type="entry name" value="GAL4"/>
    <property type="match status" value="1"/>
</dbReference>
<dbReference type="PANTHER" id="PTHR46910">
    <property type="entry name" value="TRANSCRIPTION FACTOR PDR1"/>
    <property type="match status" value="1"/>
</dbReference>
<evidence type="ECO:0000256" key="4">
    <source>
        <dbReference type="ARBA" id="ARBA00023125"/>
    </source>
</evidence>
<dbReference type="EMBL" id="UFAJ01000394">
    <property type="protein sequence ID" value="SSD60587.1"/>
    <property type="molecule type" value="Genomic_DNA"/>
</dbReference>
<evidence type="ECO:0000313" key="8">
    <source>
        <dbReference type="EMBL" id="SSD60587.1"/>
    </source>
</evidence>
<keyword evidence="9" id="KW-1185">Reference proteome</keyword>
<feature type="domain" description="Zn(2)-C6 fungal-type" evidence="7">
    <location>
        <begin position="18"/>
        <end position="48"/>
    </location>
</feature>
<dbReference type="Pfam" id="PF04082">
    <property type="entry name" value="Fungal_trans"/>
    <property type="match status" value="1"/>
</dbReference>
<dbReference type="PROSITE" id="PS50048">
    <property type="entry name" value="ZN2_CY6_FUNGAL_2"/>
    <property type="match status" value="1"/>
</dbReference>